<evidence type="ECO:0000256" key="5">
    <source>
        <dbReference type="ARBA" id="ARBA00023136"/>
    </source>
</evidence>
<reference evidence="8 9" key="1">
    <citation type="submission" date="2014-04" db="EMBL/GenBank/DDBJ databases">
        <authorList>
            <consortium name="DOE Joint Genome Institute"/>
            <person name="Kuo A."/>
            <person name="Girlanda M."/>
            <person name="Perotto S."/>
            <person name="Kohler A."/>
            <person name="Nagy L.G."/>
            <person name="Floudas D."/>
            <person name="Copeland A."/>
            <person name="Barry K.W."/>
            <person name="Cichocki N."/>
            <person name="Veneault-Fourrey C."/>
            <person name="LaButti K."/>
            <person name="Lindquist E.A."/>
            <person name="Lipzen A."/>
            <person name="Lundell T."/>
            <person name="Morin E."/>
            <person name="Murat C."/>
            <person name="Sun H."/>
            <person name="Tunlid A."/>
            <person name="Henrissat B."/>
            <person name="Grigoriev I.V."/>
            <person name="Hibbett D.S."/>
            <person name="Martin F."/>
            <person name="Nordberg H.P."/>
            <person name="Cantor M.N."/>
            <person name="Hua S.X."/>
        </authorList>
    </citation>
    <scope>NUCLEOTIDE SEQUENCE [LARGE SCALE GENOMIC DNA]</scope>
    <source>
        <strain evidence="8 9">MUT 4182</strain>
    </source>
</reference>
<feature type="transmembrane region" description="Helical" evidence="7">
    <location>
        <begin position="208"/>
        <end position="227"/>
    </location>
</feature>
<dbReference type="InterPro" id="IPR011701">
    <property type="entry name" value="MFS"/>
</dbReference>
<keyword evidence="4 7" id="KW-1133">Transmembrane helix</keyword>
<evidence type="ECO:0000313" key="8">
    <source>
        <dbReference type="EMBL" id="KIO24291.1"/>
    </source>
</evidence>
<accession>A0A0C3QEI0</accession>
<feature type="transmembrane region" description="Helical" evidence="7">
    <location>
        <begin position="144"/>
        <end position="164"/>
    </location>
</feature>
<feature type="transmembrane region" description="Helical" evidence="7">
    <location>
        <begin position="374"/>
        <end position="395"/>
    </location>
</feature>
<evidence type="ECO:0000256" key="4">
    <source>
        <dbReference type="ARBA" id="ARBA00022989"/>
    </source>
</evidence>
<proteinExistence type="predicted"/>
<dbReference type="PANTHER" id="PTHR43791:SF63">
    <property type="entry name" value="HIGH AFFINITY CYSTEINE TRANSPORTER"/>
    <property type="match status" value="1"/>
</dbReference>
<dbReference type="Gene3D" id="1.20.1250.20">
    <property type="entry name" value="MFS general substrate transporter like domains"/>
    <property type="match status" value="1"/>
</dbReference>
<reference evidence="9" key="2">
    <citation type="submission" date="2015-01" db="EMBL/GenBank/DDBJ databases">
        <title>Evolutionary Origins and Diversification of the Mycorrhizal Mutualists.</title>
        <authorList>
            <consortium name="DOE Joint Genome Institute"/>
            <consortium name="Mycorrhizal Genomics Consortium"/>
            <person name="Kohler A."/>
            <person name="Kuo A."/>
            <person name="Nagy L.G."/>
            <person name="Floudas D."/>
            <person name="Copeland A."/>
            <person name="Barry K.W."/>
            <person name="Cichocki N."/>
            <person name="Veneault-Fourrey C."/>
            <person name="LaButti K."/>
            <person name="Lindquist E.A."/>
            <person name="Lipzen A."/>
            <person name="Lundell T."/>
            <person name="Morin E."/>
            <person name="Murat C."/>
            <person name="Riley R."/>
            <person name="Ohm R."/>
            <person name="Sun H."/>
            <person name="Tunlid A."/>
            <person name="Henrissat B."/>
            <person name="Grigoriev I.V."/>
            <person name="Hibbett D.S."/>
            <person name="Martin F."/>
        </authorList>
    </citation>
    <scope>NUCLEOTIDE SEQUENCE [LARGE SCALE GENOMIC DNA]</scope>
    <source>
        <strain evidence="9">MUT 4182</strain>
    </source>
</reference>
<keyword evidence="9" id="KW-1185">Reference proteome</keyword>
<feature type="transmembrane region" description="Helical" evidence="7">
    <location>
        <begin position="401"/>
        <end position="426"/>
    </location>
</feature>
<evidence type="ECO:0000313" key="9">
    <source>
        <dbReference type="Proteomes" id="UP000054248"/>
    </source>
</evidence>
<keyword evidence="2" id="KW-0813">Transport</keyword>
<feature type="transmembrane region" description="Helical" evidence="7">
    <location>
        <begin position="345"/>
        <end position="367"/>
    </location>
</feature>
<evidence type="ECO:0000256" key="1">
    <source>
        <dbReference type="ARBA" id="ARBA00004141"/>
    </source>
</evidence>
<dbReference type="Proteomes" id="UP000054248">
    <property type="component" value="Unassembled WGS sequence"/>
</dbReference>
<dbReference type="SUPFAM" id="SSF103473">
    <property type="entry name" value="MFS general substrate transporter"/>
    <property type="match status" value="1"/>
</dbReference>
<organism evidence="8 9">
    <name type="scientific">Tulasnella calospora MUT 4182</name>
    <dbReference type="NCBI Taxonomy" id="1051891"/>
    <lineage>
        <taxon>Eukaryota</taxon>
        <taxon>Fungi</taxon>
        <taxon>Dikarya</taxon>
        <taxon>Basidiomycota</taxon>
        <taxon>Agaricomycotina</taxon>
        <taxon>Agaricomycetes</taxon>
        <taxon>Cantharellales</taxon>
        <taxon>Tulasnellaceae</taxon>
        <taxon>Tulasnella</taxon>
    </lineage>
</organism>
<dbReference type="GO" id="GO:0016020">
    <property type="term" value="C:membrane"/>
    <property type="evidence" value="ECO:0007669"/>
    <property type="project" value="UniProtKB-SubCell"/>
</dbReference>
<gene>
    <name evidence="8" type="ORF">M407DRAFT_213098</name>
</gene>
<comment type="subcellular location">
    <subcellularLocation>
        <location evidence="1">Membrane</location>
        <topology evidence="1">Multi-pass membrane protein</topology>
    </subcellularLocation>
</comment>
<dbReference type="HOGENOM" id="CLU_001265_0_5_1"/>
<dbReference type="OrthoDB" id="6730379at2759"/>
<feature type="transmembrane region" description="Helical" evidence="7">
    <location>
        <begin position="81"/>
        <end position="107"/>
    </location>
</feature>
<feature type="transmembrane region" description="Helical" evidence="7">
    <location>
        <begin position="466"/>
        <end position="487"/>
    </location>
</feature>
<dbReference type="InterPro" id="IPR036259">
    <property type="entry name" value="MFS_trans_sf"/>
</dbReference>
<sequence>MLSEHQKGSREGSREADTGSLPEKDPTHYDSETHKGSDTEVAKEERGVDVVVGLIAGHGDESEVDLQAAYKLRRKLDRHMLPLLFILYTLQFIDKNSLGSAAILGIIPDNHLTTNQFNNLSTAFYIGYIIFVGPHAWLMQRFPIAKYIAVNIGLWSIFLGLQAACHNYGGLFALRVLLGASEGCITSGIMTIMTMFYTRVESTQRISWTFMCNGVASILAGFMSFGVAHTKATAHPRQWQWYMMITSILSVLVSILYFWKMPDNPATARFLDAQEKVDVVKRIRINQNGIEAKVWKRYQFIEALTDVKTWFFFLFAAVANLQGGLGVVFGLIIKGWGFNTLETTLLGMPVGAAMIISISIGTILLKYFPNSRCVLGIIGFIPGCICCFLLMFLPWKDKAGMLVAFYLLATNGLGFIMILSLVAVVFSGHTKKMTCNAVFLVGYSLGQMLCTQFWKQKYRPRNMVPWIIQLSTYVFDIFMIFIIRWYLVSENKRRDAEKLASGEEYDEFGYIEHTQEDGSVVKLKVPIQFMDITDKENKAFRYPL</sequence>
<feature type="transmembrane region" description="Helical" evidence="7">
    <location>
        <begin position="310"/>
        <end position="333"/>
    </location>
</feature>
<dbReference type="EMBL" id="KN823064">
    <property type="protein sequence ID" value="KIO24291.1"/>
    <property type="molecule type" value="Genomic_DNA"/>
</dbReference>
<feature type="transmembrane region" description="Helical" evidence="7">
    <location>
        <begin position="119"/>
        <end position="137"/>
    </location>
</feature>
<dbReference type="GO" id="GO:0022857">
    <property type="term" value="F:transmembrane transporter activity"/>
    <property type="evidence" value="ECO:0007669"/>
    <property type="project" value="InterPro"/>
</dbReference>
<feature type="transmembrane region" description="Helical" evidence="7">
    <location>
        <begin position="433"/>
        <end position="454"/>
    </location>
</feature>
<feature type="region of interest" description="Disordered" evidence="6">
    <location>
        <begin position="1"/>
        <end position="43"/>
    </location>
</feature>
<dbReference type="Pfam" id="PF07690">
    <property type="entry name" value="MFS_1"/>
    <property type="match status" value="1"/>
</dbReference>
<feature type="transmembrane region" description="Helical" evidence="7">
    <location>
        <begin position="239"/>
        <end position="259"/>
    </location>
</feature>
<keyword evidence="3 7" id="KW-0812">Transmembrane</keyword>
<evidence type="ECO:0000256" key="2">
    <source>
        <dbReference type="ARBA" id="ARBA00022448"/>
    </source>
</evidence>
<feature type="transmembrane region" description="Helical" evidence="7">
    <location>
        <begin position="176"/>
        <end position="196"/>
    </location>
</feature>
<evidence type="ECO:0008006" key="10">
    <source>
        <dbReference type="Google" id="ProtNLM"/>
    </source>
</evidence>
<dbReference type="PANTHER" id="PTHR43791">
    <property type="entry name" value="PERMEASE-RELATED"/>
    <property type="match status" value="1"/>
</dbReference>
<keyword evidence="5 7" id="KW-0472">Membrane</keyword>
<evidence type="ECO:0000256" key="3">
    <source>
        <dbReference type="ARBA" id="ARBA00022692"/>
    </source>
</evidence>
<name>A0A0C3QEI0_9AGAM</name>
<protein>
    <recommendedName>
        <fullName evidence="10">Major facilitator superfamily (MFS) profile domain-containing protein</fullName>
    </recommendedName>
</protein>
<dbReference type="STRING" id="1051891.A0A0C3QEI0"/>
<dbReference type="AlphaFoldDB" id="A0A0C3QEI0"/>
<evidence type="ECO:0000256" key="6">
    <source>
        <dbReference type="SAM" id="MobiDB-lite"/>
    </source>
</evidence>
<evidence type="ECO:0000256" key="7">
    <source>
        <dbReference type="SAM" id="Phobius"/>
    </source>
</evidence>